<protein>
    <submittedName>
        <fullName evidence="1">Glycosyltransferase</fullName>
    </submittedName>
</protein>
<proteinExistence type="predicted"/>
<dbReference type="NCBIfam" id="TIGR04282">
    <property type="entry name" value="glyco_like_cofC"/>
    <property type="match status" value="1"/>
</dbReference>
<evidence type="ECO:0000313" key="1">
    <source>
        <dbReference type="EMBL" id="TFI56524.1"/>
    </source>
</evidence>
<dbReference type="InterPro" id="IPR029044">
    <property type="entry name" value="Nucleotide-diphossugar_trans"/>
</dbReference>
<dbReference type="PANTHER" id="PTHR36529:SF1">
    <property type="entry name" value="GLYCOSYLTRANSFERASE"/>
    <property type="match status" value="1"/>
</dbReference>
<dbReference type="PANTHER" id="PTHR36529">
    <property type="entry name" value="SLL1095 PROTEIN"/>
    <property type="match status" value="1"/>
</dbReference>
<dbReference type="AlphaFoldDB" id="A0A4Y8ZKP0"/>
<dbReference type="Proteomes" id="UP000298213">
    <property type="component" value="Unassembled WGS sequence"/>
</dbReference>
<dbReference type="Gene3D" id="3.90.550.10">
    <property type="entry name" value="Spore Coat Polysaccharide Biosynthesis Protein SpsA, Chain A"/>
    <property type="match status" value="1"/>
</dbReference>
<dbReference type="InterPro" id="IPR018641">
    <property type="entry name" value="Trfase_1_rSAM/seldom-assoc"/>
</dbReference>
<dbReference type="RefSeq" id="WP_135090339.1">
    <property type="nucleotide sequence ID" value="NZ_SPDV01000070.1"/>
</dbReference>
<keyword evidence="1" id="KW-0808">Transferase</keyword>
<dbReference type="GO" id="GO:0016740">
    <property type="term" value="F:transferase activity"/>
    <property type="evidence" value="ECO:0007669"/>
    <property type="project" value="UniProtKB-KW"/>
</dbReference>
<accession>A0A4Y8ZKP0</accession>
<dbReference type="EMBL" id="SPDV01000070">
    <property type="protein sequence ID" value="TFI56524.1"/>
    <property type="molecule type" value="Genomic_DNA"/>
</dbReference>
<dbReference type="SUPFAM" id="SSF53448">
    <property type="entry name" value="Nucleotide-diphospho-sugar transferases"/>
    <property type="match status" value="1"/>
</dbReference>
<reference evidence="1 2" key="1">
    <citation type="submission" date="2019-03" db="EMBL/GenBank/DDBJ databases">
        <title>Genome sequence of Sphingomonas sp. 17J27-24.</title>
        <authorList>
            <person name="Kim M."/>
            <person name="Maeng S."/>
            <person name="Sathiyaraj S."/>
        </authorList>
    </citation>
    <scope>NUCLEOTIDE SEQUENCE [LARGE SCALE GENOMIC DNA]</scope>
    <source>
        <strain evidence="1 2">17J27-24</strain>
    </source>
</reference>
<dbReference type="Pfam" id="PF09837">
    <property type="entry name" value="DUF2064"/>
    <property type="match status" value="1"/>
</dbReference>
<dbReference type="OrthoDB" id="9798250at2"/>
<name>A0A4Y8ZKP0_9SPHN</name>
<evidence type="ECO:0000313" key="2">
    <source>
        <dbReference type="Proteomes" id="UP000298213"/>
    </source>
</evidence>
<gene>
    <name evidence="1" type="ORF">E2493_19795</name>
</gene>
<keyword evidence="2" id="KW-1185">Reference proteome</keyword>
<sequence>MKTRIVLFAKMPVPGAVKTRLIPVLGPEGAARLARRLLATALREAVASGLPVELCGDPDARLWGPTSLGLTLSAQGDGDLGARLTRAAERTIARGEAVLLVGADCPALDAARLKAAAAALDRYDAVIHPAEDGGYALLGLRRTDPSLFDRIPWSSPEVGPETCARIGALGWSLNVRDTLRDVDEPGDLAMLPRPLLPAVEH</sequence>
<comment type="caution">
    <text evidence="1">The sequence shown here is derived from an EMBL/GenBank/DDBJ whole genome shotgun (WGS) entry which is preliminary data.</text>
</comment>
<organism evidence="1 2">
    <name type="scientific">Sphingomonas parva</name>
    <dbReference type="NCBI Taxonomy" id="2555898"/>
    <lineage>
        <taxon>Bacteria</taxon>
        <taxon>Pseudomonadati</taxon>
        <taxon>Pseudomonadota</taxon>
        <taxon>Alphaproteobacteria</taxon>
        <taxon>Sphingomonadales</taxon>
        <taxon>Sphingomonadaceae</taxon>
        <taxon>Sphingomonas</taxon>
    </lineage>
</organism>